<organism evidence="1 2">
    <name type="scientific">Cetraspora pellucida</name>
    <dbReference type="NCBI Taxonomy" id="1433469"/>
    <lineage>
        <taxon>Eukaryota</taxon>
        <taxon>Fungi</taxon>
        <taxon>Fungi incertae sedis</taxon>
        <taxon>Mucoromycota</taxon>
        <taxon>Glomeromycotina</taxon>
        <taxon>Glomeromycetes</taxon>
        <taxon>Diversisporales</taxon>
        <taxon>Gigasporaceae</taxon>
        <taxon>Cetraspora</taxon>
    </lineage>
</organism>
<proteinExistence type="predicted"/>
<evidence type="ECO:0000313" key="1">
    <source>
        <dbReference type="EMBL" id="CAG8838154.1"/>
    </source>
</evidence>
<protein>
    <submittedName>
        <fullName evidence="1">22901_t:CDS:1</fullName>
    </submittedName>
</protein>
<evidence type="ECO:0000313" key="2">
    <source>
        <dbReference type="Proteomes" id="UP000789759"/>
    </source>
</evidence>
<reference evidence="1" key="1">
    <citation type="submission" date="2021-06" db="EMBL/GenBank/DDBJ databases">
        <authorList>
            <person name="Kallberg Y."/>
            <person name="Tangrot J."/>
            <person name="Rosling A."/>
        </authorList>
    </citation>
    <scope>NUCLEOTIDE SEQUENCE</scope>
    <source>
        <strain evidence="1">FL966</strain>
    </source>
</reference>
<sequence length="103" mass="11422">IDIDYPFKFPCNPTTGFNETDFSNFLSAISARLGNKNLTITAGQYPIKGINSNIISFINIKAFRLNINNTHSSAGIDRISQILNDWNFIDHSKLVLGVEFGGI</sequence>
<dbReference type="OrthoDB" id="2446683at2759"/>
<accession>A0A9N9PM09</accession>
<gene>
    <name evidence="1" type="ORF">CPELLU_LOCUS21676</name>
</gene>
<feature type="non-terminal residue" evidence="1">
    <location>
        <position position="1"/>
    </location>
</feature>
<dbReference type="EMBL" id="CAJVQA010083373">
    <property type="protein sequence ID" value="CAG8838154.1"/>
    <property type="molecule type" value="Genomic_DNA"/>
</dbReference>
<dbReference type="AlphaFoldDB" id="A0A9N9PM09"/>
<name>A0A9N9PM09_9GLOM</name>
<feature type="non-terminal residue" evidence="1">
    <location>
        <position position="103"/>
    </location>
</feature>
<comment type="caution">
    <text evidence="1">The sequence shown here is derived from an EMBL/GenBank/DDBJ whole genome shotgun (WGS) entry which is preliminary data.</text>
</comment>
<keyword evidence="2" id="KW-1185">Reference proteome</keyword>
<dbReference type="Gene3D" id="3.20.20.80">
    <property type="entry name" value="Glycosidases"/>
    <property type="match status" value="1"/>
</dbReference>
<dbReference type="Proteomes" id="UP000789759">
    <property type="component" value="Unassembled WGS sequence"/>
</dbReference>